<keyword evidence="3" id="KW-1185">Reference proteome</keyword>
<dbReference type="RefSeq" id="WP_073107496.1">
    <property type="nucleotide sequence ID" value="NZ_FQZY01000017.1"/>
</dbReference>
<dbReference type="SUPFAM" id="SSF48452">
    <property type="entry name" value="TPR-like"/>
    <property type="match status" value="1"/>
</dbReference>
<feature type="repeat" description="TPR" evidence="1">
    <location>
        <begin position="38"/>
        <end position="71"/>
    </location>
</feature>
<gene>
    <name evidence="2" type="ORF">SAMN02745243_01414</name>
</gene>
<keyword evidence="1" id="KW-0802">TPR repeat</keyword>
<evidence type="ECO:0000313" key="2">
    <source>
        <dbReference type="EMBL" id="SHJ79965.1"/>
    </source>
</evidence>
<name>A0A1M6M936_9FIRM</name>
<reference evidence="2 3" key="1">
    <citation type="submission" date="2016-11" db="EMBL/GenBank/DDBJ databases">
        <authorList>
            <person name="Jaros S."/>
            <person name="Januszkiewicz K."/>
            <person name="Wedrychowicz H."/>
        </authorList>
    </citation>
    <scope>NUCLEOTIDE SEQUENCE [LARGE SCALE GENOMIC DNA]</scope>
    <source>
        <strain evidence="2 3">DSM 15480</strain>
    </source>
</reference>
<dbReference type="InterPro" id="IPR019734">
    <property type="entry name" value="TPR_rpt"/>
</dbReference>
<dbReference type="AlphaFoldDB" id="A0A1M6M936"/>
<proteinExistence type="predicted"/>
<dbReference type="InterPro" id="IPR011990">
    <property type="entry name" value="TPR-like_helical_dom_sf"/>
</dbReference>
<sequence length="114" mass="12776">MKEYSALIDEVKSDIQRAHYNEGENKVTLAMQKNPHSAIPHNLMGILLEKEHNHTQAMKHFRAAYALDPTYVPAKSNLKQYGAFCSTGTCCYGNEDYLELAEEGGKELCSLSSH</sequence>
<organism evidence="2 3">
    <name type="scientific">Hespellia stercorisuis DSM 15480</name>
    <dbReference type="NCBI Taxonomy" id="1121950"/>
    <lineage>
        <taxon>Bacteria</taxon>
        <taxon>Bacillati</taxon>
        <taxon>Bacillota</taxon>
        <taxon>Clostridia</taxon>
        <taxon>Lachnospirales</taxon>
        <taxon>Lachnospiraceae</taxon>
        <taxon>Hespellia</taxon>
    </lineage>
</organism>
<evidence type="ECO:0000256" key="1">
    <source>
        <dbReference type="PROSITE-ProRule" id="PRU00339"/>
    </source>
</evidence>
<protein>
    <submittedName>
        <fullName evidence="2">Uncharacterized protein</fullName>
    </submittedName>
</protein>
<dbReference type="Proteomes" id="UP000184301">
    <property type="component" value="Unassembled WGS sequence"/>
</dbReference>
<dbReference type="PROSITE" id="PS50005">
    <property type="entry name" value="TPR"/>
    <property type="match status" value="1"/>
</dbReference>
<accession>A0A1M6M936</accession>
<evidence type="ECO:0000313" key="3">
    <source>
        <dbReference type="Proteomes" id="UP000184301"/>
    </source>
</evidence>
<dbReference type="EMBL" id="FQZY01000017">
    <property type="protein sequence ID" value="SHJ79965.1"/>
    <property type="molecule type" value="Genomic_DNA"/>
</dbReference>
<dbReference type="STRING" id="1121950.SAMN02745243_01414"/>
<dbReference type="OrthoDB" id="1690769at2"/>
<dbReference type="Gene3D" id="1.25.40.10">
    <property type="entry name" value="Tetratricopeptide repeat domain"/>
    <property type="match status" value="1"/>
</dbReference>